<gene>
    <name evidence="1" type="ORF">F1188_11065</name>
</gene>
<dbReference type="EMBL" id="VWPJ01000009">
    <property type="protein sequence ID" value="KAA5605434.1"/>
    <property type="molecule type" value="Genomic_DNA"/>
</dbReference>
<dbReference type="RefSeq" id="WP_150062484.1">
    <property type="nucleotide sequence ID" value="NZ_JACHII010000021.1"/>
</dbReference>
<reference evidence="1 2" key="1">
    <citation type="submission" date="2019-09" db="EMBL/GenBank/DDBJ databases">
        <title>Genome sequence of Roseospira marina, one of the more divergent members of the non-sulfur purple photosynthetic bacterial family, the Rhodospirillaceae.</title>
        <authorList>
            <person name="Meyer T."/>
            <person name="Kyndt J."/>
        </authorList>
    </citation>
    <scope>NUCLEOTIDE SEQUENCE [LARGE SCALE GENOMIC DNA]</scope>
    <source>
        <strain evidence="1 2">DSM 15113</strain>
    </source>
</reference>
<name>A0A5M6IAW5_9PROT</name>
<evidence type="ECO:0000313" key="2">
    <source>
        <dbReference type="Proteomes" id="UP000324065"/>
    </source>
</evidence>
<evidence type="ECO:0000313" key="1">
    <source>
        <dbReference type="EMBL" id="KAA5605434.1"/>
    </source>
</evidence>
<dbReference type="Proteomes" id="UP000324065">
    <property type="component" value="Unassembled WGS sequence"/>
</dbReference>
<accession>A0A5M6IAW5</accession>
<dbReference type="OrthoDB" id="9802472at2"/>
<dbReference type="AlphaFoldDB" id="A0A5M6IAW5"/>
<organism evidence="1 2">
    <name type="scientific">Roseospira marina</name>
    <dbReference type="NCBI Taxonomy" id="140057"/>
    <lineage>
        <taxon>Bacteria</taxon>
        <taxon>Pseudomonadati</taxon>
        <taxon>Pseudomonadota</taxon>
        <taxon>Alphaproteobacteria</taxon>
        <taxon>Rhodospirillales</taxon>
        <taxon>Rhodospirillaceae</taxon>
        <taxon>Roseospira</taxon>
    </lineage>
</organism>
<protein>
    <submittedName>
        <fullName evidence="1">Uncharacterized protein</fullName>
    </submittedName>
</protein>
<sequence>MPALHARQSRRTGPPTKLPPLYRAGEPHWVVAPCEGGVVRVVAQAGDMRITDRHAFIAFDLCRALNRHVDLDGTWVVRWIEPTDPGLNPDGTFRFAEPTILEACYLDRDDDCQFIQTNDDALNVLMIATTEFFLHQAEDAMAQWRDIEKAAEIAPHQKKRSERDGTSETLFF</sequence>
<proteinExistence type="predicted"/>
<keyword evidence="2" id="KW-1185">Reference proteome</keyword>
<comment type="caution">
    <text evidence="1">The sequence shown here is derived from an EMBL/GenBank/DDBJ whole genome shotgun (WGS) entry which is preliminary data.</text>
</comment>